<evidence type="ECO:0000256" key="5">
    <source>
        <dbReference type="ARBA" id="ARBA00048391"/>
    </source>
</evidence>
<dbReference type="Pfam" id="PF05175">
    <property type="entry name" value="MTS"/>
    <property type="match status" value="1"/>
</dbReference>
<dbReference type="NCBIfam" id="TIGR00536">
    <property type="entry name" value="hemK_fam"/>
    <property type="match status" value="1"/>
</dbReference>
<dbReference type="AlphaFoldDB" id="A0A6N9YH75"/>
<dbReference type="PANTHER" id="PTHR18895:SF74">
    <property type="entry name" value="MTRF1L RELEASE FACTOR GLUTAMINE METHYLTRANSFERASE"/>
    <property type="match status" value="1"/>
</dbReference>
<evidence type="ECO:0000256" key="3">
    <source>
        <dbReference type="ARBA" id="ARBA00022679"/>
    </source>
</evidence>
<evidence type="ECO:0000259" key="6">
    <source>
        <dbReference type="Pfam" id="PF05175"/>
    </source>
</evidence>
<dbReference type="GO" id="GO:0032259">
    <property type="term" value="P:methylation"/>
    <property type="evidence" value="ECO:0007669"/>
    <property type="project" value="UniProtKB-KW"/>
</dbReference>
<keyword evidence="3" id="KW-0808">Transferase</keyword>
<accession>A0A6N9YH75</accession>
<dbReference type="PANTHER" id="PTHR18895">
    <property type="entry name" value="HEMK METHYLTRANSFERASE"/>
    <property type="match status" value="1"/>
</dbReference>
<dbReference type="CDD" id="cd02440">
    <property type="entry name" value="AdoMet_MTases"/>
    <property type="match status" value="1"/>
</dbReference>
<evidence type="ECO:0000256" key="1">
    <source>
        <dbReference type="ARBA" id="ARBA00012771"/>
    </source>
</evidence>
<keyword evidence="2" id="KW-0489">Methyltransferase</keyword>
<protein>
    <recommendedName>
        <fullName evidence="1">peptide chain release factor N(5)-glutamine methyltransferase</fullName>
        <ecNumber evidence="1">2.1.1.297</ecNumber>
    </recommendedName>
</protein>
<dbReference type="NCBIfam" id="TIGR03704">
    <property type="entry name" value="PrmC_rel_meth"/>
    <property type="match status" value="1"/>
</dbReference>
<dbReference type="RefSeq" id="WP_163815821.1">
    <property type="nucleotide sequence ID" value="NZ_JAAGOB010000001.1"/>
</dbReference>
<sequence>MSASRFSSSSSSRQLSAVVSQLRAFGCVYAEEEAELLSCASRTQAHLDAMVVQRGSGLPIEHIVGWAEFCGQRVLVDPGVFVPRRRTEFLVHQAVALAPPAPVVLDMCCGSGAVGVALVALLGDVDLHAADIDPAAVRCARRNLDPLGGRVYQGDLYGPVPDALRGAVSILVANTPYVPTDAIGLLPHEARLHEPRQALDGGPDGLDIQRRVAAAARPWLARGGHMLVETSERQGPRTAEILAGNGLAVRVAHSDRYDATVVIGTQE</sequence>
<evidence type="ECO:0000313" key="8">
    <source>
        <dbReference type="Proteomes" id="UP000469185"/>
    </source>
</evidence>
<evidence type="ECO:0000256" key="2">
    <source>
        <dbReference type="ARBA" id="ARBA00022603"/>
    </source>
</evidence>
<gene>
    <name evidence="7" type="ORF">G1H11_03015</name>
</gene>
<dbReference type="InterPro" id="IPR004556">
    <property type="entry name" value="HemK-like"/>
</dbReference>
<reference evidence="7 8" key="1">
    <citation type="submission" date="2020-02" db="EMBL/GenBank/DDBJ databases">
        <authorList>
            <person name="Li X.-J."/>
            <person name="Feng X.-M."/>
        </authorList>
    </citation>
    <scope>NUCLEOTIDE SEQUENCE [LARGE SCALE GENOMIC DNA]</scope>
    <source>
        <strain evidence="7 8">CGMCC 4.7225</strain>
    </source>
</reference>
<dbReference type="GO" id="GO:0102559">
    <property type="term" value="F:peptide chain release factor N(5)-glutamine methyltransferase activity"/>
    <property type="evidence" value="ECO:0007669"/>
    <property type="project" value="UniProtKB-EC"/>
</dbReference>
<dbReference type="EC" id="2.1.1.297" evidence="1"/>
<evidence type="ECO:0000256" key="4">
    <source>
        <dbReference type="ARBA" id="ARBA00022691"/>
    </source>
</evidence>
<dbReference type="InterPro" id="IPR050320">
    <property type="entry name" value="N5-glutamine_MTase"/>
</dbReference>
<evidence type="ECO:0000313" key="7">
    <source>
        <dbReference type="EMBL" id="NED94275.1"/>
    </source>
</evidence>
<proteinExistence type="predicted"/>
<name>A0A6N9YH75_9ACTN</name>
<dbReference type="InterPro" id="IPR007848">
    <property type="entry name" value="Small_mtfrase_dom"/>
</dbReference>
<dbReference type="Proteomes" id="UP000469185">
    <property type="component" value="Unassembled WGS sequence"/>
</dbReference>
<dbReference type="EMBL" id="JAAGOB010000001">
    <property type="protein sequence ID" value="NED94275.1"/>
    <property type="molecule type" value="Genomic_DNA"/>
</dbReference>
<keyword evidence="8" id="KW-1185">Reference proteome</keyword>
<organism evidence="7 8">
    <name type="scientific">Phytoactinopolyspora alkaliphila</name>
    <dbReference type="NCBI Taxonomy" id="1783498"/>
    <lineage>
        <taxon>Bacteria</taxon>
        <taxon>Bacillati</taxon>
        <taxon>Actinomycetota</taxon>
        <taxon>Actinomycetes</taxon>
        <taxon>Jiangellales</taxon>
        <taxon>Jiangellaceae</taxon>
        <taxon>Phytoactinopolyspora</taxon>
    </lineage>
</organism>
<dbReference type="InterPro" id="IPR022446">
    <property type="entry name" value="MeTrfrase_put"/>
</dbReference>
<dbReference type="InterPro" id="IPR029063">
    <property type="entry name" value="SAM-dependent_MTases_sf"/>
</dbReference>
<dbReference type="Gene3D" id="3.40.50.150">
    <property type="entry name" value="Vaccinia Virus protein VP39"/>
    <property type="match status" value="1"/>
</dbReference>
<dbReference type="SUPFAM" id="SSF53335">
    <property type="entry name" value="S-adenosyl-L-methionine-dependent methyltransferases"/>
    <property type="match status" value="1"/>
</dbReference>
<feature type="domain" description="Methyltransferase small" evidence="6">
    <location>
        <begin position="77"/>
        <end position="177"/>
    </location>
</feature>
<keyword evidence="4" id="KW-0949">S-adenosyl-L-methionine</keyword>
<comment type="catalytic activity">
    <reaction evidence="5">
        <text>L-glutaminyl-[peptide chain release factor] + S-adenosyl-L-methionine = N(5)-methyl-L-glutaminyl-[peptide chain release factor] + S-adenosyl-L-homocysteine + H(+)</text>
        <dbReference type="Rhea" id="RHEA:42896"/>
        <dbReference type="Rhea" id="RHEA-COMP:10271"/>
        <dbReference type="Rhea" id="RHEA-COMP:10272"/>
        <dbReference type="ChEBI" id="CHEBI:15378"/>
        <dbReference type="ChEBI" id="CHEBI:30011"/>
        <dbReference type="ChEBI" id="CHEBI:57856"/>
        <dbReference type="ChEBI" id="CHEBI:59789"/>
        <dbReference type="ChEBI" id="CHEBI:61891"/>
        <dbReference type="EC" id="2.1.1.297"/>
    </reaction>
</comment>
<comment type="caution">
    <text evidence="7">The sequence shown here is derived from an EMBL/GenBank/DDBJ whole genome shotgun (WGS) entry which is preliminary data.</text>
</comment>